<evidence type="ECO:0000256" key="6">
    <source>
        <dbReference type="SAM" id="MobiDB-lite"/>
    </source>
</evidence>
<dbReference type="GO" id="GO:0000139">
    <property type="term" value="C:Golgi membrane"/>
    <property type="evidence" value="ECO:0007669"/>
    <property type="project" value="InterPro"/>
</dbReference>
<comment type="caution">
    <text evidence="8">The sequence shown here is derived from an EMBL/GenBank/DDBJ whole genome shotgun (WGS) entry which is preliminary data.</text>
</comment>
<feature type="transmembrane region" description="Helical" evidence="7">
    <location>
        <begin position="245"/>
        <end position="264"/>
    </location>
</feature>
<evidence type="ECO:0000313" key="9">
    <source>
        <dbReference type="Proteomes" id="UP000822688"/>
    </source>
</evidence>
<protein>
    <submittedName>
        <fullName evidence="8">Uncharacterized protein</fullName>
    </submittedName>
</protein>
<dbReference type="AlphaFoldDB" id="A0A8T0JCL3"/>
<feature type="transmembrane region" description="Helical" evidence="7">
    <location>
        <begin position="311"/>
        <end position="331"/>
    </location>
</feature>
<dbReference type="PANTHER" id="PTHR10231">
    <property type="entry name" value="NUCLEOTIDE-SUGAR TRANSMEMBRANE TRANSPORTER"/>
    <property type="match status" value="1"/>
</dbReference>
<dbReference type="EMBL" id="CM026421">
    <property type="protein sequence ID" value="KAG0593205.1"/>
    <property type="molecule type" value="Genomic_DNA"/>
</dbReference>
<feature type="transmembrane region" description="Helical" evidence="7">
    <location>
        <begin position="343"/>
        <end position="367"/>
    </location>
</feature>
<evidence type="ECO:0000256" key="3">
    <source>
        <dbReference type="ARBA" id="ARBA00022692"/>
    </source>
</evidence>
<feature type="transmembrane region" description="Helical" evidence="7">
    <location>
        <begin position="379"/>
        <end position="395"/>
    </location>
</feature>
<evidence type="ECO:0000256" key="1">
    <source>
        <dbReference type="ARBA" id="ARBA00004141"/>
    </source>
</evidence>
<keyword evidence="3 7" id="KW-0812">Transmembrane</keyword>
<reference evidence="8" key="1">
    <citation type="submission" date="2020-06" db="EMBL/GenBank/DDBJ databases">
        <title>WGS assembly of Ceratodon purpureus strain R40.</title>
        <authorList>
            <person name="Carey S.B."/>
            <person name="Jenkins J."/>
            <person name="Shu S."/>
            <person name="Lovell J.T."/>
            <person name="Sreedasyam A."/>
            <person name="Maumus F."/>
            <person name="Tiley G.P."/>
            <person name="Fernandez-Pozo N."/>
            <person name="Barry K."/>
            <person name="Chen C."/>
            <person name="Wang M."/>
            <person name="Lipzen A."/>
            <person name="Daum C."/>
            <person name="Saski C.A."/>
            <person name="Payton A.C."/>
            <person name="Mcbreen J.C."/>
            <person name="Conrad R.E."/>
            <person name="Kollar L.M."/>
            <person name="Olsson S."/>
            <person name="Huttunen S."/>
            <person name="Landis J.B."/>
            <person name="Wickett N.J."/>
            <person name="Johnson M.G."/>
            <person name="Rensing S.A."/>
            <person name="Grimwood J."/>
            <person name="Schmutz J."/>
            <person name="Mcdaniel S.F."/>
        </authorList>
    </citation>
    <scope>NUCLEOTIDE SEQUENCE</scope>
    <source>
        <strain evidence="8">R40</strain>
    </source>
</reference>
<feature type="region of interest" description="Disordered" evidence="6">
    <location>
        <begin position="1"/>
        <end position="91"/>
    </location>
</feature>
<name>A0A8T0JCL3_CERPU</name>
<feature type="transmembrane region" description="Helical" evidence="7">
    <location>
        <begin position="276"/>
        <end position="299"/>
    </location>
</feature>
<keyword evidence="5 7" id="KW-0472">Membrane</keyword>
<comment type="subcellular location">
    <subcellularLocation>
        <location evidence="1">Membrane</location>
        <topology evidence="1">Multi-pass membrane protein</topology>
    </subcellularLocation>
</comment>
<evidence type="ECO:0000256" key="2">
    <source>
        <dbReference type="ARBA" id="ARBA00006447"/>
    </source>
</evidence>
<dbReference type="InterPro" id="IPR037185">
    <property type="entry name" value="EmrE-like"/>
</dbReference>
<feature type="transmembrane region" description="Helical" evidence="7">
    <location>
        <begin position="219"/>
        <end position="238"/>
    </location>
</feature>
<dbReference type="Proteomes" id="UP000822688">
    <property type="component" value="Chromosome 1"/>
</dbReference>
<proteinExistence type="inferred from homology"/>
<organism evidence="8 9">
    <name type="scientific">Ceratodon purpureus</name>
    <name type="common">Fire moss</name>
    <name type="synonym">Dicranum purpureum</name>
    <dbReference type="NCBI Taxonomy" id="3225"/>
    <lineage>
        <taxon>Eukaryota</taxon>
        <taxon>Viridiplantae</taxon>
        <taxon>Streptophyta</taxon>
        <taxon>Embryophyta</taxon>
        <taxon>Bryophyta</taxon>
        <taxon>Bryophytina</taxon>
        <taxon>Bryopsida</taxon>
        <taxon>Dicranidae</taxon>
        <taxon>Pseudoditrichales</taxon>
        <taxon>Ditrichaceae</taxon>
        <taxon>Ceratodon</taxon>
    </lineage>
</organism>
<sequence length="430" mass="47314">MRKRSGAVTESLDKHHEITSRKQRTRRPRSSASNCRDSRGLEELGSISRRRRDHSAHRREEGEKTSHKARARERAKHATQEGMATARERHATARLDSAPAAMADASANAQAAADASKQRVRAAMCMVLLTLQYGVQPLISKRFTGKYVIMTSAVLTCELVKCAAALVFMARDGTLWKLPKEWSFVDSLKASASPAAIYALQNTLLQLSYRNLDSLTFSLLNQTKLVFTAVFMFIILGSRQTKQQIGALFMLLIAAMLLSLGKTAPQQRGKQVAWESTLWLGIIPIISASVLSGLASTLCQWAAQVKRRSTYLMTLEMSTYGSLVLLISMWWSPDGVSIQKRGFFYGWTLLTFIPVIFNAFGGILVGLVTQYSGGIKKGFVIVSALLVTALLEVVVEGKPPSSYAIAALPLVVSSTIIHQNYPYKAKPKTA</sequence>
<dbReference type="NCBIfam" id="TIGR00803">
    <property type="entry name" value="nst"/>
    <property type="match status" value="1"/>
</dbReference>
<keyword evidence="9" id="KW-1185">Reference proteome</keyword>
<feature type="compositionally biased region" description="Basic and acidic residues" evidence="6">
    <location>
        <begin position="11"/>
        <end position="20"/>
    </location>
</feature>
<dbReference type="Pfam" id="PF04142">
    <property type="entry name" value="Nuc_sug_transp"/>
    <property type="match status" value="1"/>
</dbReference>
<keyword evidence="4 7" id="KW-1133">Transmembrane helix</keyword>
<comment type="similarity">
    <text evidence="2">Belongs to the nucleotide-sugar transporter family. CMP-Sialate:CMP antiporter (TC 2.A.7.12) subfamily.</text>
</comment>
<dbReference type="SUPFAM" id="SSF103481">
    <property type="entry name" value="Multidrug resistance efflux transporter EmrE"/>
    <property type="match status" value="1"/>
</dbReference>
<evidence type="ECO:0000256" key="4">
    <source>
        <dbReference type="ARBA" id="ARBA00022989"/>
    </source>
</evidence>
<accession>A0A8T0JCL3</accession>
<feature type="transmembrane region" description="Helical" evidence="7">
    <location>
        <begin position="147"/>
        <end position="170"/>
    </location>
</feature>
<feature type="compositionally biased region" description="Basic residues" evidence="6">
    <location>
        <begin position="67"/>
        <end position="77"/>
    </location>
</feature>
<dbReference type="GO" id="GO:0015165">
    <property type="term" value="F:pyrimidine nucleotide-sugar transmembrane transporter activity"/>
    <property type="evidence" value="ECO:0007669"/>
    <property type="project" value="InterPro"/>
</dbReference>
<evidence type="ECO:0000256" key="7">
    <source>
        <dbReference type="SAM" id="Phobius"/>
    </source>
</evidence>
<feature type="compositionally biased region" description="Basic residues" evidence="6">
    <location>
        <begin position="48"/>
        <end position="57"/>
    </location>
</feature>
<evidence type="ECO:0000256" key="5">
    <source>
        <dbReference type="ARBA" id="ARBA00023136"/>
    </source>
</evidence>
<evidence type="ECO:0000313" key="8">
    <source>
        <dbReference type="EMBL" id="KAG0593205.1"/>
    </source>
</evidence>
<dbReference type="InterPro" id="IPR007271">
    <property type="entry name" value="Nuc_sug_transpt"/>
</dbReference>
<gene>
    <name evidence="8" type="ORF">KC19_1G311500</name>
</gene>